<sequence>MMLLIIRLTGLVLLSLGTEVKTLFTLVKLLVFLMTR</sequence>
<evidence type="ECO:0000313" key="2">
    <source>
        <dbReference type="Proteomes" id="UP000055047"/>
    </source>
</evidence>
<proteinExistence type="predicted"/>
<dbReference type="Proteomes" id="UP000055047">
    <property type="component" value="Unassembled WGS sequence"/>
</dbReference>
<organism evidence="1 2">
    <name type="scientific">Anaplasma phagocytophilum</name>
    <name type="common">Ehrlichia phagocytophila</name>
    <dbReference type="NCBI Taxonomy" id="948"/>
    <lineage>
        <taxon>Bacteria</taxon>
        <taxon>Pseudomonadati</taxon>
        <taxon>Pseudomonadota</taxon>
        <taxon>Alphaproteobacteria</taxon>
        <taxon>Rickettsiales</taxon>
        <taxon>Anaplasmataceae</taxon>
        <taxon>Anaplasma</taxon>
        <taxon>phagocytophilum group</taxon>
    </lineage>
</organism>
<evidence type="ECO:0000313" key="1">
    <source>
        <dbReference type="EMBL" id="CEG20816.1"/>
    </source>
</evidence>
<dbReference type="EMBL" id="CCXQ01000085">
    <property type="protein sequence ID" value="CEG20816.1"/>
    <property type="molecule type" value="Genomic_DNA"/>
</dbReference>
<reference evidence="1 2" key="1">
    <citation type="submission" date="2014-09" db="EMBL/GenBank/DDBJ databases">
        <authorList>
            <person name="Loux Valentin"/>
            <person name="Dugat Thibaut"/>
        </authorList>
    </citation>
    <scope>NUCLEOTIDE SEQUENCE [LARGE SCALE GENOMIC DNA]</scope>
    <source>
        <strain evidence="1 2">BOV-10_179</strain>
    </source>
</reference>
<protein>
    <submittedName>
        <fullName evidence="1">Uncharacterized protein</fullName>
    </submittedName>
</protein>
<gene>
    <name evidence="1" type="ORF">ANAPHAGO_00232</name>
</gene>
<name>A0A098EHN7_ANAPH</name>
<dbReference type="AlphaFoldDB" id="A0A098EHN7"/>
<accession>A0A098EHN7</accession>